<dbReference type="RefSeq" id="WP_064231547.1">
    <property type="nucleotide sequence ID" value="NZ_LVZK01000001.1"/>
</dbReference>
<dbReference type="InterPro" id="IPR036291">
    <property type="entry name" value="NAD(P)-bd_dom_sf"/>
</dbReference>
<dbReference type="Pfam" id="PF02826">
    <property type="entry name" value="2-Hacid_dh_C"/>
    <property type="match status" value="1"/>
</dbReference>
<accession>A0A179B6B7</accession>
<evidence type="ECO:0000256" key="1">
    <source>
        <dbReference type="ARBA" id="ARBA00023002"/>
    </source>
</evidence>
<dbReference type="STRING" id="1823756.A4H34_07360"/>
<dbReference type="SUPFAM" id="SSF51735">
    <property type="entry name" value="NAD(P)-binding Rossmann-fold domains"/>
    <property type="match status" value="1"/>
</dbReference>
<protein>
    <recommendedName>
        <fullName evidence="3">D-isomer specific 2-hydroxyacid dehydrogenase NAD-binding domain-containing protein</fullName>
    </recommendedName>
</protein>
<evidence type="ECO:0000313" key="4">
    <source>
        <dbReference type="EMBL" id="OAP86915.1"/>
    </source>
</evidence>
<organism evidence="4 5">
    <name type="scientific">Peptidiphaga gingivicola</name>
    <dbReference type="NCBI Taxonomy" id="2741497"/>
    <lineage>
        <taxon>Bacteria</taxon>
        <taxon>Bacillati</taxon>
        <taxon>Actinomycetota</taxon>
        <taxon>Actinomycetes</taxon>
        <taxon>Actinomycetales</taxon>
        <taxon>Actinomycetaceae</taxon>
        <taxon>Peptidiphaga</taxon>
    </lineage>
</organism>
<dbReference type="GO" id="GO:0005829">
    <property type="term" value="C:cytosol"/>
    <property type="evidence" value="ECO:0007669"/>
    <property type="project" value="TreeGrafter"/>
</dbReference>
<dbReference type="GO" id="GO:0030267">
    <property type="term" value="F:glyoxylate reductase (NADPH) activity"/>
    <property type="evidence" value="ECO:0007669"/>
    <property type="project" value="TreeGrafter"/>
</dbReference>
<gene>
    <name evidence="4" type="ORF">A4H34_07360</name>
</gene>
<dbReference type="InterPro" id="IPR006140">
    <property type="entry name" value="D-isomer_DH_NAD-bd"/>
</dbReference>
<feature type="domain" description="D-isomer specific 2-hydroxyacid dehydrogenase NAD-binding" evidence="3">
    <location>
        <begin position="100"/>
        <end position="267"/>
    </location>
</feature>
<keyword evidence="5" id="KW-1185">Reference proteome</keyword>
<sequence length="301" mass="31823">MAKIVVSVPSQPYAKALDGLAVDVVEWTIDAPCGRTDLDMVVVPAYKPFSALRRLEGNKPALVQLPSIGYDGVEHVIPKGFLVANAAGVHETATAELAVGATIAALRKLPDAVRNQGRRLWQREDAPGLADSTVLIVGAGGVANAIADRLAPFEVDVRRVGRSGRTDSRGTVRAASELADLLPAADVVILAVPLTDATRRMADDAFLSRMRDGAVLVNVARGAVADTEALLTHADRLALVLDVTDPEPLPEDHPLWEKAALITPHAGGASAAFAPRIKALVRRQAERLIAGDQPENVVLRP</sequence>
<dbReference type="PANTHER" id="PTHR10996">
    <property type="entry name" value="2-HYDROXYACID DEHYDROGENASE-RELATED"/>
    <property type="match status" value="1"/>
</dbReference>
<keyword evidence="1" id="KW-0560">Oxidoreductase</keyword>
<dbReference type="GO" id="GO:0016618">
    <property type="term" value="F:hydroxypyruvate reductase [NAD(P)H] activity"/>
    <property type="evidence" value="ECO:0007669"/>
    <property type="project" value="TreeGrafter"/>
</dbReference>
<evidence type="ECO:0000313" key="5">
    <source>
        <dbReference type="Proteomes" id="UP000078368"/>
    </source>
</evidence>
<dbReference type="OrthoDB" id="4324715at2"/>
<dbReference type="PANTHER" id="PTHR10996:SF178">
    <property type="entry name" value="2-HYDROXYACID DEHYDROGENASE YGL185C-RELATED"/>
    <property type="match status" value="1"/>
</dbReference>
<reference evidence="4 5" key="1">
    <citation type="submission" date="2016-04" db="EMBL/GenBank/DDBJ databases">
        <title>Peptidophaga gingivicola gen. nov., sp. nov., isolated from human subgingival plaque.</title>
        <authorList>
            <person name="Beall C.J."/>
            <person name="Mokrzan E.M."/>
            <person name="Griffen A.L."/>
            <person name="Leys E.J."/>
        </authorList>
    </citation>
    <scope>NUCLEOTIDE SEQUENCE [LARGE SCALE GENOMIC DNA]</scope>
    <source>
        <strain evidence="4 5">BA112</strain>
    </source>
</reference>
<proteinExistence type="predicted"/>
<dbReference type="Gene3D" id="3.40.50.720">
    <property type="entry name" value="NAD(P)-binding Rossmann-like Domain"/>
    <property type="match status" value="2"/>
</dbReference>
<dbReference type="GO" id="GO:0051287">
    <property type="term" value="F:NAD binding"/>
    <property type="evidence" value="ECO:0007669"/>
    <property type="project" value="InterPro"/>
</dbReference>
<evidence type="ECO:0000259" key="3">
    <source>
        <dbReference type="Pfam" id="PF02826"/>
    </source>
</evidence>
<dbReference type="Proteomes" id="UP000078368">
    <property type="component" value="Unassembled WGS sequence"/>
</dbReference>
<dbReference type="InterPro" id="IPR050223">
    <property type="entry name" value="D-isomer_2-hydroxyacid_DH"/>
</dbReference>
<evidence type="ECO:0000256" key="2">
    <source>
        <dbReference type="ARBA" id="ARBA00023027"/>
    </source>
</evidence>
<dbReference type="AlphaFoldDB" id="A0A179B6B7"/>
<comment type="caution">
    <text evidence="4">The sequence shown here is derived from an EMBL/GenBank/DDBJ whole genome shotgun (WGS) entry which is preliminary data.</text>
</comment>
<name>A0A179B6B7_9ACTO</name>
<dbReference type="EMBL" id="LVZK01000001">
    <property type="protein sequence ID" value="OAP86915.1"/>
    <property type="molecule type" value="Genomic_DNA"/>
</dbReference>
<keyword evidence="2" id="KW-0520">NAD</keyword>